<keyword evidence="7" id="KW-0472">Membrane</keyword>
<protein>
    <submittedName>
        <fullName evidence="9">Phosphate ABC transporter ATP-binding protein</fullName>
    </submittedName>
</protein>
<dbReference type="PANTHER" id="PTHR43423:SF10">
    <property type="entry name" value="PHOSPHATE IMPORT ATP-BINDING PROTEIN PSTB 2"/>
    <property type="match status" value="1"/>
</dbReference>
<dbReference type="RefSeq" id="WP_052467345.1">
    <property type="nucleotide sequence ID" value="NZ_AP014680.1"/>
</dbReference>
<dbReference type="AlphaFoldDB" id="A0A0A1GW53"/>
<name>A0A0A1GW53_9LACO</name>
<dbReference type="GO" id="GO:0005524">
    <property type="term" value="F:ATP binding"/>
    <property type="evidence" value="ECO:0007669"/>
    <property type="project" value="UniProtKB-KW"/>
</dbReference>
<keyword evidence="6" id="KW-1278">Translocase</keyword>
<keyword evidence="2" id="KW-1003">Cell membrane</keyword>
<dbReference type="Proteomes" id="UP000031620">
    <property type="component" value="Chromosome"/>
</dbReference>
<dbReference type="KEGG" id="lho:LOOC260_117040"/>
<keyword evidence="3" id="KW-0592">Phosphate transport</keyword>
<dbReference type="InterPro" id="IPR005670">
    <property type="entry name" value="PstB-like"/>
</dbReference>
<evidence type="ECO:0000256" key="3">
    <source>
        <dbReference type="ARBA" id="ARBA00022592"/>
    </source>
</evidence>
<dbReference type="SMART" id="SM00382">
    <property type="entry name" value="AAA"/>
    <property type="match status" value="1"/>
</dbReference>
<dbReference type="SUPFAM" id="SSF52540">
    <property type="entry name" value="P-loop containing nucleoside triphosphate hydrolases"/>
    <property type="match status" value="1"/>
</dbReference>
<dbReference type="InterPro" id="IPR027417">
    <property type="entry name" value="P-loop_NTPase"/>
</dbReference>
<accession>A0A0A1GW53</accession>
<keyword evidence="4" id="KW-0547">Nucleotide-binding</keyword>
<dbReference type="GO" id="GO:0005315">
    <property type="term" value="F:phosphate transmembrane transporter activity"/>
    <property type="evidence" value="ECO:0007669"/>
    <property type="project" value="InterPro"/>
</dbReference>
<dbReference type="InterPro" id="IPR003439">
    <property type="entry name" value="ABC_transporter-like_ATP-bd"/>
</dbReference>
<dbReference type="GO" id="GO:0035435">
    <property type="term" value="P:phosphate ion transmembrane transport"/>
    <property type="evidence" value="ECO:0007669"/>
    <property type="project" value="InterPro"/>
</dbReference>
<feature type="domain" description="ABC transporter" evidence="8">
    <location>
        <begin position="19"/>
        <end position="258"/>
    </location>
</feature>
<dbReference type="Gene3D" id="3.40.50.300">
    <property type="entry name" value="P-loop containing nucleotide triphosphate hydrolases"/>
    <property type="match status" value="1"/>
</dbReference>
<dbReference type="HOGENOM" id="CLU_000604_1_22_9"/>
<dbReference type="EMBL" id="AP014680">
    <property type="protein sequence ID" value="BAP86210.1"/>
    <property type="molecule type" value="Genomic_DNA"/>
</dbReference>
<organism evidence="9 10">
    <name type="scientific">Paucilactobacillus hokkaidonensis JCM 18461</name>
    <dbReference type="NCBI Taxonomy" id="1291742"/>
    <lineage>
        <taxon>Bacteria</taxon>
        <taxon>Bacillati</taxon>
        <taxon>Bacillota</taxon>
        <taxon>Bacilli</taxon>
        <taxon>Lactobacillales</taxon>
        <taxon>Lactobacillaceae</taxon>
        <taxon>Paucilactobacillus</taxon>
    </lineage>
</organism>
<evidence type="ECO:0000256" key="5">
    <source>
        <dbReference type="ARBA" id="ARBA00022840"/>
    </source>
</evidence>
<evidence type="ECO:0000313" key="9">
    <source>
        <dbReference type="EMBL" id="BAP86210.1"/>
    </source>
</evidence>
<dbReference type="CDD" id="cd03260">
    <property type="entry name" value="ABC_PstB_phosphate_transporter"/>
    <property type="match status" value="1"/>
</dbReference>
<dbReference type="GO" id="GO:0016020">
    <property type="term" value="C:membrane"/>
    <property type="evidence" value="ECO:0007669"/>
    <property type="project" value="InterPro"/>
</dbReference>
<dbReference type="PROSITE" id="PS00211">
    <property type="entry name" value="ABC_TRANSPORTER_1"/>
    <property type="match status" value="1"/>
</dbReference>
<dbReference type="Pfam" id="PF00005">
    <property type="entry name" value="ABC_tran"/>
    <property type="match status" value="1"/>
</dbReference>
<reference evidence="9 10" key="1">
    <citation type="submission" date="2014-11" db="EMBL/GenBank/DDBJ databases">
        <title>Complete genome sequence and analysis of Lactobacillus hokkaidonensis LOOC260T.</title>
        <authorList>
            <person name="Tanizawa Y."/>
            <person name="Tohno M."/>
            <person name="Kaminuma E."/>
            <person name="Nakamura Y."/>
            <person name="Arita M."/>
        </authorList>
    </citation>
    <scope>NUCLEOTIDE SEQUENCE [LARGE SCALE GENOMIC DNA]</scope>
    <source>
        <strain evidence="9 10">LOOC260</strain>
    </source>
</reference>
<sequence>METQDRYILTFDQNQEIALETKQLKIFYGDYQAITAADLQIPRFKITALIGASGSGKSTFLRALNRMNDGIATVHGEIWYRNLDLNTKEIDVYAMRRQIGMVFQRPNPFPKSIYENITFALERHGVTDKKELAKRVEMALRQAALWAEVKDKLNQSALSLSGGQAQRLCIARAIALQPDILLLDEPASALDPISTAQLEETLINLKEHYTIVIVTHNLPQAARISDYTAHFSKGTVIEFNDTKETFTQPRVALTNEYISGDFG</sequence>
<keyword evidence="1" id="KW-0813">Transport</keyword>
<dbReference type="PROSITE" id="PS50893">
    <property type="entry name" value="ABC_TRANSPORTER_2"/>
    <property type="match status" value="1"/>
</dbReference>
<evidence type="ECO:0000256" key="4">
    <source>
        <dbReference type="ARBA" id="ARBA00022741"/>
    </source>
</evidence>
<proteinExistence type="predicted"/>
<dbReference type="InterPro" id="IPR017871">
    <property type="entry name" value="ABC_transporter-like_CS"/>
</dbReference>
<keyword evidence="5 9" id="KW-0067">ATP-binding</keyword>
<evidence type="ECO:0000256" key="6">
    <source>
        <dbReference type="ARBA" id="ARBA00022967"/>
    </source>
</evidence>
<evidence type="ECO:0000259" key="8">
    <source>
        <dbReference type="PROSITE" id="PS50893"/>
    </source>
</evidence>
<evidence type="ECO:0000313" key="10">
    <source>
        <dbReference type="Proteomes" id="UP000031620"/>
    </source>
</evidence>
<dbReference type="NCBIfam" id="TIGR00972">
    <property type="entry name" value="3a0107s01c2"/>
    <property type="match status" value="1"/>
</dbReference>
<evidence type="ECO:0000256" key="7">
    <source>
        <dbReference type="ARBA" id="ARBA00023136"/>
    </source>
</evidence>
<dbReference type="PANTHER" id="PTHR43423">
    <property type="entry name" value="ABC TRANSPORTER I FAMILY MEMBER 17"/>
    <property type="match status" value="1"/>
</dbReference>
<evidence type="ECO:0000256" key="2">
    <source>
        <dbReference type="ARBA" id="ARBA00022475"/>
    </source>
</evidence>
<gene>
    <name evidence="9" type="primary">pstB2</name>
    <name evidence="9" type="ORF">LOOC260_117040</name>
</gene>
<dbReference type="InterPro" id="IPR003593">
    <property type="entry name" value="AAA+_ATPase"/>
</dbReference>
<dbReference type="GO" id="GO:0016887">
    <property type="term" value="F:ATP hydrolysis activity"/>
    <property type="evidence" value="ECO:0007669"/>
    <property type="project" value="InterPro"/>
</dbReference>
<evidence type="ECO:0000256" key="1">
    <source>
        <dbReference type="ARBA" id="ARBA00022448"/>
    </source>
</evidence>
<dbReference type="STRING" id="1291742.LOOC260_117040"/>